<evidence type="ECO:0000259" key="6">
    <source>
        <dbReference type="Pfam" id="PF19036"/>
    </source>
</evidence>
<feature type="compositionally biased region" description="Basic and acidic residues" evidence="4">
    <location>
        <begin position="72"/>
        <end position="81"/>
    </location>
</feature>
<dbReference type="Pfam" id="PF19036">
    <property type="entry name" value="Fuz_longin_1"/>
    <property type="match status" value="1"/>
</dbReference>
<dbReference type="Pfam" id="PF01167">
    <property type="entry name" value="Tub"/>
    <property type="match status" value="1"/>
</dbReference>
<keyword evidence="10" id="KW-1185">Reference proteome</keyword>
<dbReference type="PANTHER" id="PTHR16517:SF7">
    <property type="entry name" value="PROTEIN KING TUBBY"/>
    <property type="match status" value="1"/>
</dbReference>
<gene>
    <name evidence="9" type="primary">Tulp3</name>
    <name evidence="9" type="ORF">GZH46_02312</name>
</gene>
<evidence type="ECO:0000259" key="7">
    <source>
        <dbReference type="Pfam" id="PF19037"/>
    </source>
</evidence>
<dbReference type="PRINTS" id="PR01573">
    <property type="entry name" value="SUPERTUBBY"/>
</dbReference>
<evidence type="ECO:0000256" key="2">
    <source>
        <dbReference type="ARBA" id="ARBA00007129"/>
    </source>
</evidence>
<dbReference type="Pfam" id="PF19037">
    <property type="entry name" value="Fuz_longin_2"/>
    <property type="match status" value="1"/>
</dbReference>
<dbReference type="Proteomes" id="UP000825002">
    <property type="component" value="Unassembled WGS sequence"/>
</dbReference>
<evidence type="ECO:0000256" key="3">
    <source>
        <dbReference type="ARBA" id="ARBA00022490"/>
    </source>
</evidence>
<organism evidence="9 10">
    <name type="scientific">Fragariocoptes setiger</name>
    <dbReference type="NCBI Taxonomy" id="1670756"/>
    <lineage>
        <taxon>Eukaryota</taxon>
        <taxon>Metazoa</taxon>
        <taxon>Ecdysozoa</taxon>
        <taxon>Arthropoda</taxon>
        <taxon>Chelicerata</taxon>
        <taxon>Arachnida</taxon>
        <taxon>Acari</taxon>
        <taxon>Acariformes</taxon>
        <taxon>Trombidiformes</taxon>
        <taxon>Prostigmata</taxon>
        <taxon>Eupodina</taxon>
        <taxon>Eriophyoidea</taxon>
        <taxon>Phytoptidae</taxon>
        <taxon>Fragariocoptes</taxon>
    </lineage>
</organism>
<evidence type="ECO:0000313" key="10">
    <source>
        <dbReference type="Proteomes" id="UP000825002"/>
    </source>
</evidence>
<dbReference type="PROSITE" id="PS01200">
    <property type="entry name" value="TUB_1"/>
    <property type="match status" value="1"/>
</dbReference>
<reference evidence="9 10" key="1">
    <citation type="submission" date="2020-10" db="EMBL/GenBank/DDBJ databases">
        <authorList>
            <person name="Klimov P.B."/>
            <person name="Dyachkov S.M."/>
            <person name="Chetverikov P.E."/>
        </authorList>
    </citation>
    <scope>NUCLEOTIDE SEQUENCE [LARGE SCALE GENOMIC DNA]</scope>
    <source>
        <strain evidence="9">BMOC 18-1129-001#AD2665</strain>
        <tissue evidence="9">Entire mites</tissue>
    </source>
</reference>
<dbReference type="PANTHER" id="PTHR16517">
    <property type="entry name" value="TUBBY-RELATED"/>
    <property type="match status" value="1"/>
</dbReference>
<dbReference type="Gene3D" id="3.20.90.10">
    <property type="entry name" value="Tubby Protein, Chain A"/>
    <property type="match status" value="1"/>
</dbReference>
<dbReference type="InterPro" id="IPR025659">
    <property type="entry name" value="Tubby-like_C"/>
</dbReference>
<protein>
    <submittedName>
        <fullName evidence="9">Tubby-related protein 3</fullName>
    </submittedName>
</protein>
<feature type="region of interest" description="Disordered" evidence="4">
    <location>
        <begin position="45"/>
        <end position="111"/>
    </location>
</feature>
<evidence type="ECO:0000313" key="9">
    <source>
        <dbReference type="EMBL" id="KAG9509178.1"/>
    </source>
</evidence>
<feature type="compositionally biased region" description="Polar residues" evidence="4">
    <location>
        <begin position="438"/>
        <end position="452"/>
    </location>
</feature>
<comment type="similarity">
    <text evidence="2">Belongs to the TUB family.</text>
</comment>
<feature type="compositionally biased region" description="Low complexity" evidence="4">
    <location>
        <begin position="84"/>
        <end position="106"/>
    </location>
</feature>
<feature type="domain" description="FUZ/MON1/HPS1 second Longin" evidence="7">
    <location>
        <begin position="733"/>
        <end position="815"/>
    </location>
</feature>
<dbReference type="SUPFAM" id="SSF54518">
    <property type="entry name" value="Tubby C-terminal domain-like"/>
    <property type="match status" value="1"/>
</dbReference>
<feature type="domain" description="FUZ/MON1/HPS1 third Longin" evidence="8">
    <location>
        <begin position="877"/>
        <end position="941"/>
    </location>
</feature>
<feature type="domain" description="FUZ/MON1/HPS1 first Longin" evidence="6">
    <location>
        <begin position="520"/>
        <end position="639"/>
    </location>
</feature>
<dbReference type="EMBL" id="JAIFTH010000620">
    <property type="protein sequence ID" value="KAG9509178.1"/>
    <property type="molecule type" value="Genomic_DNA"/>
</dbReference>
<dbReference type="InterPro" id="IPR043972">
    <property type="entry name" value="FUZ/MON1/HPS1_longin_1"/>
</dbReference>
<dbReference type="InterPro" id="IPR000007">
    <property type="entry name" value="Tubby_C"/>
</dbReference>
<sequence length="1076" mass="120890">MVSIETQIQAIENERHSAAVDFALGRKTILRPIVLPKAAPVKPEVVATDTSDTQIPRTQSQSQALPTTSSNDAKEDQRNDDDSLSQGGSSSASSSFSSPGQSLTTSLHPANNELGAKTSSVTNLLACCELDSPYDPSNDINPLTSVMTDEEMCEFACCPVPTSCTYQCLIVRDKSGIDRSFYPTYYLHLQSIVPTVETDRHDHQYSHMAPSVDFPSTSTNQLIHRQSHDSFDNIDSESEVSPLRSTQIDTGPMTTDMMARRPTTTSSAADELIAQQLTQEPKQQQQKARIEQVFVLAGRRRKKTKTTDLGKNRRHKVASISYETNVLGFKGPRKMTILIPDARLYSKTMKSHDNNLPVDIDFEEILKTGQVVDFPLIQLKNKTPSWNLESQSYVLNFHGRVTQASVKNFQLIRCYPEQDEPSTNANGPTANGRPPPTGTQMDKQNIGTNNDNYWRGFDMTPKRDRDFFDTTNDSASAPIVMQFGRISEREFTCDVSHPLSLLQAFSIALNTKKYIMPFELFIMSESGKPIYSYSRRDDVITLMPVCQALLSFAKKSQRDTLKSITISSQVRINFFIRTPLIIIVVDKLNTFLDPLSLITQMEAQIVSVLTSETLKTVFQRHPTFDLRKLLQGSEKLLDSTAHLMLEFQQDQQFPWLQAYMSSGAKLKVLVPVVMMPPNYRDQYTNMLTSQSPSMLFSILFRVSHTDDPNESNTAIDTNEDTKVNSMRFELITVCNYHSNAHKLSVADMQTLLALLYGSRSQLVVVESLWMPVCLPRFNESAFLHAHISLLVDQTHCLVVMTVDRDEFQKCQTFKTTCEERLAKMAPKFRDNYRLSPLLPAVTSSDYLALRQVQFVWYQTQRRVLVWQQSPHWSMSQLICYVAHRMSASHLKTMWLKCRGDKTILGWHVSTFQLYAQFDATITPSQALEAVQVLMAWIKKEEDCFTFKEYNNFEVQNQRIVDGCCPSVVQGPTRQVTNVAPAVPLAAPVIAVAPPPVVHTIHPAPPAEVKSYSIETGHQIAHDTTHFSPVFQSTHHAPVVHTAPVIAQVPVAAPVYARPLPPAPMIAARHPPTLPAY</sequence>
<comment type="subcellular location">
    <subcellularLocation>
        <location evidence="1">Cytoplasm</location>
    </subcellularLocation>
</comment>
<evidence type="ECO:0000256" key="4">
    <source>
        <dbReference type="SAM" id="MobiDB-lite"/>
    </source>
</evidence>
<evidence type="ECO:0000256" key="1">
    <source>
        <dbReference type="ARBA" id="ARBA00004496"/>
    </source>
</evidence>
<feature type="region of interest" description="Disordered" evidence="4">
    <location>
        <begin position="418"/>
        <end position="453"/>
    </location>
</feature>
<name>A0ABQ7S6W7_9ACAR</name>
<dbReference type="Pfam" id="PF19038">
    <property type="entry name" value="Fuz_longin_3"/>
    <property type="match status" value="1"/>
</dbReference>
<keyword evidence="3" id="KW-0963">Cytoplasm</keyword>
<feature type="compositionally biased region" description="Polar residues" evidence="4">
    <location>
        <begin position="48"/>
        <end position="71"/>
    </location>
</feature>
<feature type="compositionally biased region" description="Polar residues" evidence="4">
    <location>
        <begin position="243"/>
        <end position="253"/>
    </location>
</feature>
<accession>A0ABQ7S6W7</accession>
<evidence type="ECO:0000259" key="5">
    <source>
        <dbReference type="Pfam" id="PF01167"/>
    </source>
</evidence>
<dbReference type="InterPro" id="IPR043970">
    <property type="entry name" value="FUZ/MON1/HPS1_longin_3"/>
</dbReference>
<dbReference type="InterPro" id="IPR018066">
    <property type="entry name" value="Tubby_C_CS"/>
</dbReference>
<feature type="region of interest" description="Disordered" evidence="4">
    <location>
        <begin position="232"/>
        <end position="257"/>
    </location>
</feature>
<proteinExistence type="inferred from homology"/>
<comment type="caution">
    <text evidence="9">The sequence shown here is derived from an EMBL/GenBank/DDBJ whole genome shotgun (WGS) entry which is preliminary data.</text>
</comment>
<dbReference type="InterPro" id="IPR043971">
    <property type="entry name" value="FUZ/MON1/HPS1_longin_2"/>
</dbReference>
<feature type="domain" description="Tubby C-terminal" evidence="5">
    <location>
        <begin position="159"/>
        <end position="510"/>
    </location>
</feature>
<evidence type="ECO:0000259" key="8">
    <source>
        <dbReference type="Pfam" id="PF19038"/>
    </source>
</evidence>